<dbReference type="InterPro" id="IPR008271">
    <property type="entry name" value="Ser/Thr_kinase_AS"/>
</dbReference>
<keyword evidence="3" id="KW-0723">Serine/threonine-protein kinase</keyword>
<sequence length="732" mass="88307">MSVYLKRKFFKKHRGSSSYFSDFSFDSYKKGNNSNENINCLSDSEHILCVRRSGRRRIRHTAAPFEMVEREDGYIFLNGSGKTKACVYGKSQKRKKKKRKKKVRSEAKRREYNWGNNLFNKRYMKGKIFTIFSYDYIEVLKRVRIMKRNNMINSDRVRSEEKVLNRQGSRTKKRKRNSAQCNNMDSVVSVVNLDNQDDVHIEEKEKLDIWRKIEAEEISLCSPLLMNVQSEYTLCSKKYKKISIVYVKEYSERKNKYILKRKIKKIYKCPKETVFNPFFNSYIRFENVIKLEKELTQHLVHQNIISLESYYYYENQIVTLYKFGGVSLMKWNKQKRVFQLEDMLIKTCVINTRKRKELGFVRNDILTSMHTDCFNTTEGNEERKEEWNEEEKDEWKEEKKDEWKEEKKDELKEEKKDEWKEEKKDEWKEEKKDEWKEEMNDEWKEEKNDEYKNDRKYLPSVNCEEECTGNTANTPKVKGVNLHSNKTYYLDRGVKEVAAYEGINTEDKLEGLNKWRDEWPIIRRDKRRKKGKCMHVYPEYLIAEILRQLLKVCLFLYEHRIYHSDIKPSNIVVKNVKKENLNTICYSNKKNKWSIKKFGKIMNRNFLIKLIDFEYSQKVYNEKANIGGTTSLFKPLEDFKKNKINVCSKLVWIIGITLFILSTGTHPFCNVNNDVHIFFIIKSKKFNIRKRFKRYSYFSDSFKDLLERMLRVQVNKRISFFDIFIHPFVLFG</sequence>
<dbReference type="Proteomes" id="UP000219799">
    <property type="component" value="Chromosome 7"/>
</dbReference>
<name>A0A1C3KBW8_PLAMA</name>
<dbReference type="EMBL" id="LT594495">
    <property type="protein sequence ID" value="SBT71063.1"/>
    <property type="molecule type" value="Genomic_DNA"/>
</dbReference>
<dbReference type="InterPro" id="IPR000719">
    <property type="entry name" value="Prot_kinase_dom"/>
</dbReference>
<dbReference type="GO" id="GO:0005524">
    <property type="term" value="F:ATP binding"/>
    <property type="evidence" value="ECO:0007669"/>
    <property type="project" value="InterPro"/>
</dbReference>
<organism evidence="3 4">
    <name type="scientific">Plasmodium malariae</name>
    <dbReference type="NCBI Taxonomy" id="5858"/>
    <lineage>
        <taxon>Eukaryota</taxon>
        <taxon>Sar</taxon>
        <taxon>Alveolata</taxon>
        <taxon>Apicomplexa</taxon>
        <taxon>Aconoidasida</taxon>
        <taxon>Haemosporida</taxon>
        <taxon>Plasmodiidae</taxon>
        <taxon>Plasmodium</taxon>
        <taxon>Plasmodium (Plasmodium)</taxon>
    </lineage>
</organism>
<dbReference type="GO" id="GO:0005737">
    <property type="term" value="C:cytoplasm"/>
    <property type="evidence" value="ECO:0007669"/>
    <property type="project" value="TreeGrafter"/>
</dbReference>
<dbReference type="Pfam" id="PF00069">
    <property type="entry name" value="Pkinase"/>
    <property type="match status" value="1"/>
</dbReference>
<evidence type="ECO:0000259" key="2">
    <source>
        <dbReference type="PROSITE" id="PS50011"/>
    </source>
</evidence>
<gene>
    <name evidence="3" type="primary">PmlGA01_070031000</name>
    <name evidence="3" type="ORF">PMLGA01_070031000</name>
</gene>
<dbReference type="GO" id="GO:0005634">
    <property type="term" value="C:nucleus"/>
    <property type="evidence" value="ECO:0007669"/>
    <property type="project" value="TreeGrafter"/>
</dbReference>
<dbReference type="PROSITE" id="PS00108">
    <property type="entry name" value="PROTEIN_KINASE_ST"/>
    <property type="match status" value="1"/>
</dbReference>
<feature type="region of interest" description="Disordered" evidence="1">
    <location>
        <begin position="88"/>
        <end position="107"/>
    </location>
</feature>
<feature type="compositionally biased region" description="Basic residues" evidence="1">
    <location>
        <begin position="91"/>
        <end position="103"/>
    </location>
</feature>
<dbReference type="PANTHER" id="PTHR44167">
    <property type="entry name" value="OVARIAN-SPECIFIC SERINE/THREONINE-PROTEIN KINASE LOK-RELATED"/>
    <property type="match status" value="1"/>
</dbReference>
<reference evidence="3 4" key="1">
    <citation type="submission" date="2016-06" db="EMBL/GenBank/DDBJ databases">
        <authorList>
            <consortium name="Pathogen Informatics"/>
        </authorList>
    </citation>
    <scope>NUCLEOTIDE SEQUENCE [LARGE SCALE GENOMIC DNA]</scope>
    <source>
        <strain evidence="3">PmlGA01</strain>
    </source>
</reference>
<dbReference type="PANTHER" id="PTHR44167:SF24">
    <property type="entry name" value="SERINE_THREONINE-PROTEIN KINASE CHK2"/>
    <property type="match status" value="1"/>
</dbReference>
<dbReference type="InterPro" id="IPR011009">
    <property type="entry name" value="Kinase-like_dom_sf"/>
</dbReference>
<dbReference type="GO" id="GO:0044773">
    <property type="term" value="P:mitotic DNA damage checkpoint signaling"/>
    <property type="evidence" value="ECO:0007669"/>
    <property type="project" value="TreeGrafter"/>
</dbReference>
<protein>
    <submittedName>
        <fullName evidence="3">Serine/threonine protein kinase, putative</fullName>
        <ecNumber evidence="3">2.7.11.1</ecNumber>
    </submittedName>
</protein>
<evidence type="ECO:0000256" key="1">
    <source>
        <dbReference type="SAM" id="MobiDB-lite"/>
    </source>
</evidence>
<feature type="domain" description="Protein kinase" evidence="2">
    <location>
        <begin position="363"/>
        <end position="729"/>
    </location>
</feature>
<dbReference type="GO" id="GO:0004674">
    <property type="term" value="F:protein serine/threonine kinase activity"/>
    <property type="evidence" value="ECO:0007669"/>
    <property type="project" value="UniProtKB-KW"/>
</dbReference>
<proteinExistence type="predicted"/>
<keyword evidence="3" id="KW-0808">Transferase</keyword>
<keyword evidence="3" id="KW-0418">Kinase</keyword>
<dbReference type="SUPFAM" id="SSF56112">
    <property type="entry name" value="Protein kinase-like (PK-like)"/>
    <property type="match status" value="1"/>
</dbReference>
<dbReference type="AlphaFoldDB" id="A0A1C3KBW8"/>
<evidence type="ECO:0000313" key="3">
    <source>
        <dbReference type="EMBL" id="SBT71063.1"/>
    </source>
</evidence>
<evidence type="ECO:0000313" key="4">
    <source>
        <dbReference type="Proteomes" id="UP000219799"/>
    </source>
</evidence>
<dbReference type="PROSITE" id="PS50011">
    <property type="entry name" value="PROTEIN_KINASE_DOM"/>
    <property type="match status" value="1"/>
</dbReference>
<dbReference type="VEuPathDB" id="PlasmoDB:PmUG01_07040400"/>
<dbReference type="SMART" id="SM00220">
    <property type="entry name" value="S_TKc"/>
    <property type="match status" value="1"/>
</dbReference>
<dbReference type="Gene3D" id="1.10.510.10">
    <property type="entry name" value="Transferase(Phosphotransferase) domain 1"/>
    <property type="match status" value="1"/>
</dbReference>
<dbReference type="EC" id="2.7.11.1" evidence="3"/>
<accession>A0A1C3KBW8</accession>